<comment type="caution">
    <text evidence="1">The sequence shown here is derived from an EMBL/GenBank/DDBJ whole genome shotgun (WGS) entry which is preliminary data.</text>
</comment>
<sequence>MSLKHYSLVSDESLIVRGNYPSYHFVLMMISKNACPIGMKNNNGVKNIFSKQTCINCGTVRGFWTRLISTDRCLCEECLHLLQRDSREACRQAMANHDKKAE</sequence>
<evidence type="ECO:0000313" key="1">
    <source>
        <dbReference type="EMBL" id="NIF03381.1"/>
    </source>
</evidence>
<gene>
    <name evidence="1" type="ORF">F3J38_25595</name>
</gene>
<reference evidence="1 2" key="1">
    <citation type="journal article" date="2019" name="bioRxiv">
        <title>Bacteria contribute to plant secondary compound degradation in a generalist herbivore system.</title>
        <authorList>
            <person name="Francoeur C.B."/>
            <person name="Khadempour L."/>
            <person name="Moreira-Soto R.D."/>
            <person name="Gotting K."/>
            <person name="Book A.J."/>
            <person name="Pinto-Tomas A.A."/>
            <person name="Keefover-Ring K."/>
            <person name="Currie C.R."/>
        </authorList>
    </citation>
    <scope>NUCLEOTIDE SEQUENCE [LARGE SCALE GENOMIC DNA]</scope>
    <source>
        <strain evidence="1 2">Acro-805</strain>
    </source>
</reference>
<protein>
    <submittedName>
        <fullName evidence="1">Uncharacterized protein</fullName>
    </submittedName>
</protein>
<dbReference type="EMBL" id="VWXD01000016">
    <property type="protein sequence ID" value="NIF03381.1"/>
    <property type="molecule type" value="Genomic_DNA"/>
</dbReference>
<keyword evidence="2" id="KW-1185">Reference proteome</keyword>
<organism evidence="1 2">
    <name type="scientific">Candidatus Pantoea formicae</name>
    <dbReference type="NCBI Taxonomy" id="2608355"/>
    <lineage>
        <taxon>Bacteria</taxon>
        <taxon>Pseudomonadati</taxon>
        <taxon>Pseudomonadota</taxon>
        <taxon>Gammaproteobacteria</taxon>
        <taxon>Enterobacterales</taxon>
        <taxon>Erwiniaceae</taxon>
        <taxon>Pantoea</taxon>
    </lineage>
</organism>
<proteinExistence type="predicted"/>
<dbReference type="RefSeq" id="WP_167143732.1">
    <property type="nucleotide sequence ID" value="NZ_VWXD01000016.1"/>
</dbReference>
<evidence type="ECO:0000313" key="2">
    <source>
        <dbReference type="Proteomes" id="UP000780690"/>
    </source>
</evidence>
<dbReference type="Proteomes" id="UP000780690">
    <property type="component" value="Unassembled WGS sequence"/>
</dbReference>
<name>A0ABX0R797_9GAMM</name>
<accession>A0ABX0R797</accession>